<dbReference type="PANTHER" id="PTHR34708">
    <property type="entry name" value="OS07G0440000 PROTEIN"/>
    <property type="match status" value="1"/>
</dbReference>
<organism evidence="3 4">
    <name type="scientific">Oryza meyeriana var. granulata</name>
    <dbReference type="NCBI Taxonomy" id="110450"/>
    <lineage>
        <taxon>Eukaryota</taxon>
        <taxon>Viridiplantae</taxon>
        <taxon>Streptophyta</taxon>
        <taxon>Embryophyta</taxon>
        <taxon>Tracheophyta</taxon>
        <taxon>Spermatophyta</taxon>
        <taxon>Magnoliopsida</taxon>
        <taxon>Liliopsida</taxon>
        <taxon>Poales</taxon>
        <taxon>Poaceae</taxon>
        <taxon>BOP clade</taxon>
        <taxon>Oryzoideae</taxon>
        <taxon>Oryzeae</taxon>
        <taxon>Oryzinae</taxon>
        <taxon>Oryza</taxon>
        <taxon>Oryza meyeriana</taxon>
    </lineage>
</organism>
<dbReference type="SUPFAM" id="SSF81383">
    <property type="entry name" value="F-box domain"/>
    <property type="match status" value="1"/>
</dbReference>
<sequence length="403" mass="44285">MDMEARVDWEALPGDLVGSIGELLSVSSRIRCRAVCRSWRAAIRPEAAMPSPWVVIPRVIGCSDSFTFLSIPTMKSLQWTPPGGERMRCVGSNAGWLAVVTLVDLVVRMSLVNPLTDARIDIPTSFCRLGWALDPYLEELTLDSTIRKVAFAVAPSPNSAHDYTIAAVLVGGRKVAYGRGRGGVSDPWLGVAEIPRPPGGDGMPVQVDVAYHDGKLYYMEVCGQVWVVDMAAPSPSPAPFANLVPPVVPHLAHRRRGFYLACSDDGALHVLWTRSSHDGTNRDDPDMLVRRYDPVSSAWEKLKPDGLGGAAFLIGDINQSVSVRDRDGVGSCLCPDSVYFTNTPLCLLLDHRLYCYRDHGAWVFDVATGHIDWQITADYDHPAPALSRPEHWCRSLWLTPRAQ</sequence>
<dbReference type="InterPro" id="IPR005174">
    <property type="entry name" value="KIB1-4_b-propeller"/>
</dbReference>
<name>A0A6G1E0Z3_9ORYZ</name>
<evidence type="ECO:0000313" key="3">
    <source>
        <dbReference type="EMBL" id="KAF0918367.1"/>
    </source>
</evidence>
<protein>
    <recommendedName>
        <fullName evidence="5">F-box domain-containing protein</fullName>
    </recommendedName>
</protein>
<dbReference type="CDD" id="cd09917">
    <property type="entry name" value="F-box_SF"/>
    <property type="match status" value="1"/>
</dbReference>
<dbReference type="SUPFAM" id="SSF50965">
    <property type="entry name" value="Galactose oxidase, central domain"/>
    <property type="match status" value="1"/>
</dbReference>
<reference evidence="3 4" key="1">
    <citation type="submission" date="2019-11" db="EMBL/GenBank/DDBJ databases">
        <title>Whole genome sequence of Oryza granulata.</title>
        <authorList>
            <person name="Li W."/>
        </authorList>
    </citation>
    <scope>NUCLEOTIDE SEQUENCE [LARGE SCALE GENOMIC DNA]</scope>
    <source>
        <strain evidence="4">cv. Menghai</strain>
        <tissue evidence="3">Leaf</tissue>
    </source>
</reference>
<dbReference type="InterPro" id="IPR011043">
    <property type="entry name" value="Gal_Oxase/kelch_b-propeller"/>
</dbReference>
<dbReference type="InterPro" id="IPR036047">
    <property type="entry name" value="F-box-like_dom_sf"/>
</dbReference>
<dbReference type="InterPro" id="IPR001810">
    <property type="entry name" value="F-box_dom"/>
</dbReference>
<dbReference type="Gene3D" id="1.20.1280.50">
    <property type="match status" value="1"/>
</dbReference>
<evidence type="ECO:0000259" key="2">
    <source>
        <dbReference type="Pfam" id="PF03478"/>
    </source>
</evidence>
<dbReference type="Pfam" id="PF03478">
    <property type="entry name" value="Beta-prop_KIB1-4"/>
    <property type="match status" value="1"/>
</dbReference>
<proteinExistence type="predicted"/>
<accession>A0A6G1E0Z3</accession>
<dbReference type="AlphaFoldDB" id="A0A6G1E0Z3"/>
<feature type="domain" description="F-box" evidence="1">
    <location>
        <begin position="9"/>
        <end position="44"/>
    </location>
</feature>
<gene>
    <name evidence="3" type="ORF">E2562_023529</name>
</gene>
<dbReference type="Pfam" id="PF00646">
    <property type="entry name" value="F-box"/>
    <property type="match status" value="1"/>
</dbReference>
<dbReference type="Proteomes" id="UP000479710">
    <property type="component" value="Unassembled WGS sequence"/>
</dbReference>
<dbReference type="PANTHER" id="PTHR34708:SF2">
    <property type="entry name" value="OS07G0440000 PROTEIN"/>
    <property type="match status" value="1"/>
</dbReference>
<dbReference type="EMBL" id="SPHZ02000005">
    <property type="protein sequence ID" value="KAF0918367.1"/>
    <property type="molecule type" value="Genomic_DNA"/>
</dbReference>
<evidence type="ECO:0000313" key="4">
    <source>
        <dbReference type="Proteomes" id="UP000479710"/>
    </source>
</evidence>
<evidence type="ECO:0000259" key="1">
    <source>
        <dbReference type="Pfam" id="PF00646"/>
    </source>
</evidence>
<feature type="domain" description="KIB1-4 beta-propeller" evidence="2">
    <location>
        <begin position="68"/>
        <end position="365"/>
    </location>
</feature>
<dbReference type="OrthoDB" id="692753at2759"/>
<keyword evidence="4" id="KW-1185">Reference proteome</keyword>
<comment type="caution">
    <text evidence="3">The sequence shown here is derived from an EMBL/GenBank/DDBJ whole genome shotgun (WGS) entry which is preliminary data.</text>
</comment>
<evidence type="ECO:0008006" key="5">
    <source>
        <dbReference type="Google" id="ProtNLM"/>
    </source>
</evidence>